<evidence type="ECO:0000256" key="5">
    <source>
        <dbReference type="ARBA" id="ARBA00023136"/>
    </source>
</evidence>
<sequence length="244" mass="25785">MLVHWKKLVLLAALCGALCCAALAFAAPLRDAFGGFVTWLVETIGRLGYAGIAALMFLESSFFPFPSEVVMPPAGYLAWRGEMSLWGAIAAGIVGSVLGALFNYWVAVRLGRPLLLKYGRYFLVSEESVSKAEGFFIRHGHVSTLVGRLVPVIRQYISLPAGIARMPLGTFTAFTALGAGGWVVALTLVGYLLGGHQEGLGRYLHVISLGCVGVALLIAAGYAAWLCLRRRASKAAGPGGLGGK</sequence>
<dbReference type="AlphaFoldDB" id="A0AB94IX33"/>
<feature type="transmembrane region" description="Helical" evidence="6">
    <location>
        <begin position="171"/>
        <end position="194"/>
    </location>
</feature>
<accession>A0AB94IX33</accession>
<keyword evidence="10" id="KW-1185">Reference proteome</keyword>
<dbReference type="KEGG" id="sbr:SY1_11450"/>
<dbReference type="InterPro" id="IPR032816">
    <property type="entry name" value="VTT_dom"/>
</dbReference>
<dbReference type="EMBL" id="FP929056">
    <property type="protein sequence ID" value="CBL28320.1"/>
    <property type="molecule type" value="Genomic_DNA"/>
</dbReference>
<evidence type="ECO:0000256" key="3">
    <source>
        <dbReference type="ARBA" id="ARBA00022692"/>
    </source>
</evidence>
<reference evidence="10" key="1">
    <citation type="submission" date="2010-03" db="EMBL/GenBank/DDBJ databases">
        <title>The genome sequence of Synergistetes sp. SGP1.</title>
        <authorList>
            <consortium name="metaHIT consortium -- http://www.metahit.eu/"/>
            <person name="Pajon A."/>
            <person name="Turner K."/>
            <person name="Parkhill J."/>
            <person name="Wade W."/>
            <person name="Vartoukian S."/>
        </authorList>
    </citation>
    <scope>NUCLEOTIDE SEQUENCE [LARGE SCALE GENOMIC DNA]</scope>
    <source>
        <strain evidence="10">SGP1</strain>
    </source>
</reference>
<evidence type="ECO:0000256" key="2">
    <source>
        <dbReference type="ARBA" id="ARBA00022475"/>
    </source>
</evidence>
<dbReference type="RefSeq" id="WP_015556467.1">
    <property type="nucleotide sequence ID" value="NC_021038.1"/>
</dbReference>
<evidence type="ECO:0000256" key="1">
    <source>
        <dbReference type="ARBA" id="ARBA00004651"/>
    </source>
</evidence>
<dbReference type="GO" id="GO:0005886">
    <property type="term" value="C:plasma membrane"/>
    <property type="evidence" value="ECO:0007669"/>
    <property type="project" value="UniProtKB-SubCell"/>
</dbReference>
<evidence type="ECO:0000313" key="10">
    <source>
        <dbReference type="Proteomes" id="UP000008957"/>
    </source>
</evidence>
<feature type="chain" id="PRO_5044495890" evidence="7">
    <location>
        <begin position="27"/>
        <end position="244"/>
    </location>
</feature>
<dbReference type="InterPro" id="IPR051311">
    <property type="entry name" value="DedA_domain"/>
</dbReference>
<keyword evidence="5 6" id="KW-0472">Membrane</keyword>
<dbReference type="Proteomes" id="UP000008957">
    <property type="component" value="Chromosome"/>
</dbReference>
<keyword evidence="2" id="KW-1003">Cell membrane</keyword>
<name>A0AB94IX33_9BACT</name>
<organism evidence="9 10">
    <name type="scientific">Fretibacterium fastidiosum</name>
    <dbReference type="NCBI Taxonomy" id="651822"/>
    <lineage>
        <taxon>Bacteria</taxon>
        <taxon>Thermotogati</taxon>
        <taxon>Synergistota</taxon>
        <taxon>Synergistia</taxon>
        <taxon>Synergistales</taxon>
        <taxon>Aminobacteriaceae</taxon>
        <taxon>Fretibacterium</taxon>
    </lineage>
</organism>
<dbReference type="PANTHER" id="PTHR42709">
    <property type="entry name" value="ALKALINE PHOSPHATASE LIKE PROTEIN"/>
    <property type="match status" value="1"/>
</dbReference>
<comment type="subcellular location">
    <subcellularLocation>
        <location evidence="1">Cell membrane</location>
        <topology evidence="1">Multi-pass membrane protein</topology>
    </subcellularLocation>
</comment>
<keyword evidence="4 6" id="KW-1133">Transmembrane helix</keyword>
<feature type="transmembrane region" description="Helical" evidence="6">
    <location>
        <begin position="85"/>
        <end position="107"/>
    </location>
</feature>
<keyword evidence="7" id="KW-0732">Signal</keyword>
<dbReference type="Pfam" id="PF09335">
    <property type="entry name" value="VTT_dom"/>
    <property type="match status" value="1"/>
</dbReference>
<feature type="domain" description="VTT" evidence="8">
    <location>
        <begin position="65"/>
        <end position="191"/>
    </location>
</feature>
<evidence type="ECO:0000313" key="9">
    <source>
        <dbReference type="EMBL" id="CBL28320.1"/>
    </source>
</evidence>
<evidence type="ECO:0000256" key="4">
    <source>
        <dbReference type="ARBA" id="ARBA00022989"/>
    </source>
</evidence>
<evidence type="ECO:0000259" key="8">
    <source>
        <dbReference type="Pfam" id="PF09335"/>
    </source>
</evidence>
<feature type="transmembrane region" description="Helical" evidence="6">
    <location>
        <begin position="206"/>
        <end position="228"/>
    </location>
</feature>
<proteinExistence type="predicted"/>
<evidence type="ECO:0000256" key="7">
    <source>
        <dbReference type="SAM" id="SignalP"/>
    </source>
</evidence>
<keyword evidence="3 6" id="KW-0812">Transmembrane</keyword>
<feature type="signal peptide" evidence="7">
    <location>
        <begin position="1"/>
        <end position="26"/>
    </location>
</feature>
<dbReference type="PANTHER" id="PTHR42709:SF6">
    <property type="entry name" value="UNDECAPRENYL PHOSPHATE TRANSPORTER A"/>
    <property type="match status" value="1"/>
</dbReference>
<evidence type="ECO:0000256" key="6">
    <source>
        <dbReference type="SAM" id="Phobius"/>
    </source>
</evidence>
<reference evidence="9 10" key="2">
    <citation type="submission" date="2010-03" db="EMBL/GenBank/DDBJ databases">
        <authorList>
            <person name="Pajon A."/>
        </authorList>
    </citation>
    <scope>NUCLEOTIDE SEQUENCE [LARGE SCALE GENOMIC DNA]</scope>
    <source>
        <strain evidence="9 10">SGP1</strain>
    </source>
</reference>
<gene>
    <name evidence="9" type="ORF">SY1_11450</name>
</gene>
<protein>
    <submittedName>
        <fullName evidence="9">Uncharacterized membrane-associated protein</fullName>
    </submittedName>
</protein>